<evidence type="ECO:0000256" key="2">
    <source>
        <dbReference type="ARBA" id="ARBA00022692"/>
    </source>
</evidence>
<evidence type="ECO:0000313" key="7">
    <source>
        <dbReference type="Proteomes" id="UP001215151"/>
    </source>
</evidence>
<dbReference type="PANTHER" id="PTHR10989">
    <property type="entry name" value="ANDROGEN-INDUCED PROTEIN 1-RELATED"/>
    <property type="match status" value="1"/>
</dbReference>
<organism evidence="6 7">
    <name type="scientific">Trametes cubensis</name>
    <dbReference type="NCBI Taxonomy" id="1111947"/>
    <lineage>
        <taxon>Eukaryota</taxon>
        <taxon>Fungi</taxon>
        <taxon>Dikarya</taxon>
        <taxon>Basidiomycota</taxon>
        <taxon>Agaricomycotina</taxon>
        <taxon>Agaricomycetes</taxon>
        <taxon>Polyporales</taxon>
        <taxon>Polyporaceae</taxon>
        <taxon>Trametes</taxon>
    </lineage>
</organism>
<comment type="caution">
    <text evidence="6">The sequence shown here is derived from an EMBL/GenBank/DDBJ whole genome shotgun (WGS) entry which is preliminary data.</text>
</comment>
<evidence type="ECO:0000313" key="6">
    <source>
        <dbReference type="EMBL" id="KAJ8488282.1"/>
    </source>
</evidence>
<evidence type="ECO:0000256" key="1">
    <source>
        <dbReference type="ARBA" id="ARBA00004127"/>
    </source>
</evidence>
<evidence type="ECO:0000256" key="4">
    <source>
        <dbReference type="ARBA" id="ARBA00023136"/>
    </source>
</evidence>
<dbReference type="PANTHER" id="PTHR10989:SF16">
    <property type="entry name" value="AT02829P-RELATED"/>
    <property type="match status" value="1"/>
</dbReference>
<dbReference type="Pfam" id="PF04750">
    <property type="entry name" value="Far-17a_AIG1"/>
    <property type="match status" value="1"/>
</dbReference>
<keyword evidence="7" id="KW-1185">Reference proteome</keyword>
<dbReference type="EMBL" id="JAPEVG010000065">
    <property type="protein sequence ID" value="KAJ8488282.1"/>
    <property type="molecule type" value="Genomic_DNA"/>
</dbReference>
<gene>
    <name evidence="6" type="ORF">ONZ51_g3666</name>
</gene>
<feature type="transmembrane region" description="Helical" evidence="5">
    <location>
        <begin position="186"/>
        <end position="206"/>
    </location>
</feature>
<keyword evidence="4 5" id="KW-0472">Membrane</keyword>
<sequence length="248" mass="27592">MSTNLRAVFLHAASAAVMTYGYLHLPDVVANIRMAQTRGGHFQFLTIQGLCLAWMTMLLSLASDLAPSSSMYLHLGDICDFDANPHRNISEGKADYADDRSSVGKPNLQISIVISTVYWTLLTFMPHMILMSDPETTVPTSSGRIPKPERIPLHVDLALHAAPAISMFIDFYFLEPRFPKTVSRKGTIILSAIFGTWYSFCVEYCASYNGFFPYPFLTENPFSIRVLIYLAATSFSALSFMVLNAAHP</sequence>
<evidence type="ECO:0000256" key="3">
    <source>
        <dbReference type="ARBA" id="ARBA00022989"/>
    </source>
</evidence>
<dbReference type="GO" id="GO:0012505">
    <property type="term" value="C:endomembrane system"/>
    <property type="evidence" value="ECO:0007669"/>
    <property type="project" value="UniProtKB-SubCell"/>
</dbReference>
<keyword evidence="2 5" id="KW-0812">Transmembrane</keyword>
<protein>
    <recommendedName>
        <fullName evidence="8">FAR-17a/AIG1-like protein</fullName>
    </recommendedName>
</protein>
<reference evidence="6" key="1">
    <citation type="submission" date="2022-11" db="EMBL/GenBank/DDBJ databases">
        <title>Genome Sequence of Cubamyces cubensis.</title>
        <authorList>
            <person name="Buettner E."/>
        </authorList>
    </citation>
    <scope>NUCLEOTIDE SEQUENCE</scope>
    <source>
        <strain evidence="6">MPL-01</strain>
    </source>
</reference>
<feature type="transmembrane region" description="Helical" evidence="5">
    <location>
        <begin position="110"/>
        <end position="131"/>
    </location>
</feature>
<feature type="transmembrane region" description="Helical" evidence="5">
    <location>
        <begin position="7"/>
        <end position="25"/>
    </location>
</feature>
<feature type="transmembrane region" description="Helical" evidence="5">
    <location>
        <begin position="226"/>
        <end position="246"/>
    </location>
</feature>
<dbReference type="Proteomes" id="UP001215151">
    <property type="component" value="Unassembled WGS sequence"/>
</dbReference>
<accession>A0AAD7TXT8</accession>
<evidence type="ECO:0000256" key="5">
    <source>
        <dbReference type="SAM" id="Phobius"/>
    </source>
</evidence>
<dbReference type="AlphaFoldDB" id="A0AAD7TXT8"/>
<keyword evidence="3 5" id="KW-1133">Transmembrane helix</keyword>
<dbReference type="GO" id="GO:0016020">
    <property type="term" value="C:membrane"/>
    <property type="evidence" value="ECO:0007669"/>
    <property type="project" value="InterPro"/>
</dbReference>
<evidence type="ECO:0008006" key="8">
    <source>
        <dbReference type="Google" id="ProtNLM"/>
    </source>
</evidence>
<comment type="subcellular location">
    <subcellularLocation>
        <location evidence="1">Endomembrane system</location>
        <topology evidence="1">Multi-pass membrane protein</topology>
    </subcellularLocation>
</comment>
<dbReference type="InterPro" id="IPR006838">
    <property type="entry name" value="ADTRP_AIG1"/>
</dbReference>
<name>A0AAD7TXT8_9APHY</name>
<feature type="transmembrane region" description="Helical" evidence="5">
    <location>
        <begin position="151"/>
        <end position="174"/>
    </location>
</feature>
<feature type="transmembrane region" description="Helical" evidence="5">
    <location>
        <begin position="45"/>
        <end position="66"/>
    </location>
</feature>
<proteinExistence type="predicted"/>